<gene>
    <name evidence="2" type="ORF">ENP62_01425</name>
    <name evidence="1" type="ORF">ENP94_08215</name>
    <name evidence="3" type="ORF">ENS16_03860</name>
</gene>
<evidence type="ECO:0000313" key="2">
    <source>
        <dbReference type="EMBL" id="HEE18197.1"/>
    </source>
</evidence>
<name>A0A7C2B2Q1_UNCW3</name>
<proteinExistence type="predicted"/>
<evidence type="ECO:0000313" key="1">
    <source>
        <dbReference type="EMBL" id="HEA87967.1"/>
    </source>
</evidence>
<dbReference type="EMBL" id="DSTU01000004">
    <property type="protein sequence ID" value="HFJ53805.1"/>
    <property type="molecule type" value="Genomic_DNA"/>
</dbReference>
<reference evidence="2" key="1">
    <citation type="journal article" date="2020" name="mSystems">
        <title>Genome- and Community-Level Interaction Insights into Carbon Utilization and Element Cycling Functions of Hydrothermarchaeota in Hydrothermal Sediment.</title>
        <authorList>
            <person name="Zhou Z."/>
            <person name="Liu Y."/>
            <person name="Xu W."/>
            <person name="Pan J."/>
            <person name="Luo Z.H."/>
            <person name="Li M."/>
        </authorList>
    </citation>
    <scope>NUCLEOTIDE SEQUENCE [LARGE SCALE GENOMIC DNA]</scope>
    <source>
        <strain evidence="2">SpSt-236</strain>
        <strain evidence="1">SpSt-265</strain>
        <strain evidence="3">SpSt-465</strain>
    </source>
</reference>
<protein>
    <submittedName>
        <fullName evidence="2">Uncharacterized protein</fullName>
    </submittedName>
</protein>
<dbReference type="AlphaFoldDB" id="A0A7C2B2Q1"/>
<comment type="caution">
    <text evidence="2">The sequence shown here is derived from an EMBL/GenBank/DDBJ whole genome shotgun (WGS) entry which is preliminary data.</text>
</comment>
<accession>A0A7C2B2Q1</accession>
<dbReference type="EMBL" id="DSLG01000008">
    <property type="protein sequence ID" value="HEA87967.1"/>
    <property type="molecule type" value="Genomic_DNA"/>
</dbReference>
<dbReference type="EMBL" id="DSKA01000109">
    <property type="protein sequence ID" value="HEE18197.1"/>
    <property type="molecule type" value="Genomic_DNA"/>
</dbReference>
<evidence type="ECO:0000313" key="3">
    <source>
        <dbReference type="EMBL" id="HFJ53805.1"/>
    </source>
</evidence>
<organism evidence="2">
    <name type="scientific">candidate division WOR-3 bacterium</name>
    <dbReference type="NCBI Taxonomy" id="2052148"/>
    <lineage>
        <taxon>Bacteria</taxon>
        <taxon>Bacteria division WOR-3</taxon>
    </lineage>
</organism>
<sequence>MLRGRLKSDPGYLETWGTFKGILELWQTRTGIEVRGTCTDIVELYSWLLPSIARAFPQNEIELGRITIPDNELERELLKREIRIYLEDNSCRMERVEPSRRA</sequence>